<feature type="domain" description="RNA-binding S4" evidence="6">
    <location>
        <begin position="4"/>
        <end position="64"/>
    </location>
</feature>
<comment type="similarity">
    <text evidence="1 5">Belongs to the pseudouridine synthase RsuA family.</text>
</comment>
<dbReference type="PROSITE" id="PS50889">
    <property type="entry name" value="S4"/>
    <property type="match status" value="1"/>
</dbReference>
<dbReference type="GO" id="GO:0003723">
    <property type="term" value="F:RNA binding"/>
    <property type="evidence" value="ECO:0007669"/>
    <property type="project" value="UniProtKB-KW"/>
</dbReference>
<dbReference type="Proteomes" id="UP000006178">
    <property type="component" value="Chromosome"/>
</dbReference>
<dbReference type="eggNOG" id="COG1187">
    <property type="taxonomic scope" value="Bacteria"/>
</dbReference>
<evidence type="ECO:0000313" key="7">
    <source>
        <dbReference type="EMBL" id="AFK85651.1"/>
    </source>
</evidence>
<dbReference type="GO" id="GO:0000455">
    <property type="term" value="P:enzyme-directed rRNA pseudouridine synthesis"/>
    <property type="evidence" value="ECO:0007669"/>
    <property type="project" value="UniProtKB-ARBA"/>
</dbReference>
<keyword evidence="2 4" id="KW-0694">RNA-binding</keyword>
<dbReference type="PROSITE" id="PS01149">
    <property type="entry name" value="PSI_RSU"/>
    <property type="match status" value="1"/>
</dbReference>
<dbReference type="EC" id="5.4.99.-" evidence="5"/>
<dbReference type="FunFam" id="3.30.70.1560:FF:000001">
    <property type="entry name" value="Pseudouridine synthase"/>
    <property type="match status" value="1"/>
</dbReference>
<evidence type="ECO:0000256" key="4">
    <source>
        <dbReference type="PROSITE-ProRule" id="PRU00182"/>
    </source>
</evidence>
<dbReference type="Gene3D" id="3.10.290.10">
    <property type="entry name" value="RNA-binding S4 domain"/>
    <property type="match status" value="1"/>
</dbReference>
<dbReference type="InterPro" id="IPR042092">
    <property type="entry name" value="PsdUridine_s_RsuA/RluB/E/F_cat"/>
</dbReference>
<keyword evidence="3 5" id="KW-0413">Isomerase</keyword>
<dbReference type="BioCyc" id="TSAC1094508:GLMA-635-MONOMER"/>
<evidence type="ECO:0000256" key="2">
    <source>
        <dbReference type="ARBA" id="ARBA00022884"/>
    </source>
</evidence>
<organism evidence="7 8">
    <name type="scientific">Thermoanaerobacterium saccharolyticum (strain DSM 8691 / JW/SL-YS485)</name>
    <dbReference type="NCBI Taxonomy" id="1094508"/>
    <lineage>
        <taxon>Bacteria</taxon>
        <taxon>Bacillati</taxon>
        <taxon>Bacillota</taxon>
        <taxon>Clostridia</taxon>
        <taxon>Thermoanaerobacterales</taxon>
        <taxon>Thermoanaerobacteraceae</taxon>
        <taxon>Thermoanaerobacterium</taxon>
    </lineage>
</organism>
<evidence type="ECO:0000256" key="1">
    <source>
        <dbReference type="ARBA" id="ARBA00008348"/>
    </source>
</evidence>
<dbReference type="SMART" id="SM00363">
    <property type="entry name" value="S4"/>
    <property type="match status" value="1"/>
</dbReference>
<dbReference type="GO" id="GO:0120159">
    <property type="term" value="F:rRNA pseudouridine synthase activity"/>
    <property type="evidence" value="ECO:0007669"/>
    <property type="project" value="UniProtKB-ARBA"/>
</dbReference>
<proteinExistence type="inferred from homology"/>
<name>I3VT06_THESW</name>
<dbReference type="Pfam" id="PF00849">
    <property type="entry name" value="PseudoU_synth_2"/>
    <property type="match status" value="1"/>
</dbReference>
<evidence type="ECO:0000313" key="8">
    <source>
        <dbReference type="Proteomes" id="UP000006178"/>
    </source>
</evidence>
<dbReference type="SUPFAM" id="SSF55120">
    <property type="entry name" value="Pseudouridine synthase"/>
    <property type="match status" value="1"/>
</dbReference>
<gene>
    <name evidence="7" type="ordered locus">Tsac_0627</name>
</gene>
<evidence type="ECO:0000259" key="6">
    <source>
        <dbReference type="SMART" id="SM00363"/>
    </source>
</evidence>
<keyword evidence="8" id="KW-1185">Reference proteome</keyword>
<evidence type="ECO:0000256" key="5">
    <source>
        <dbReference type="RuleBase" id="RU003887"/>
    </source>
</evidence>
<dbReference type="NCBIfam" id="TIGR00093">
    <property type="entry name" value="pseudouridine synthase"/>
    <property type="match status" value="1"/>
</dbReference>
<evidence type="ECO:0000256" key="3">
    <source>
        <dbReference type="ARBA" id="ARBA00023235"/>
    </source>
</evidence>
<dbReference type="InterPro" id="IPR036986">
    <property type="entry name" value="S4_RNA-bd_sf"/>
</dbReference>
<dbReference type="RefSeq" id="WP_014757563.1">
    <property type="nucleotide sequence ID" value="NC_017992.1"/>
</dbReference>
<dbReference type="InterPro" id="IPR050343">
    <property type="entry name" value="RsuA_PseudoU_synthase"/>
</dbReference>
<accession>I3VT06</accession>
<dbReference type="InterPro" id="IPR006145">
    <property type="entry name" value="PsdUridine_synth_RsuA/RluA"/>
</dbReference>
<reference evidence="7 8" key="1">
    <citation type="journal article" date="2014" name="Appl. Environ. Microbiol.">
        <title>Profile of Secreted Hydrolases, Associated Proteins, and SlpA in Thermoanaerobacterium saccharolyticum during the Degradation of Hemicellulose.</title>
        <authorList>
            <person name="Currie D.H."/>
            <person name="Guss A.M."/>
            <person name="Herring C.D."/>
            <person name="Giannone R.J."/>
            <person name="Johnson C.M."/>
            <person name="Lankford P.K."/>
            <person name="Brown S.D."/>
            <person name="Hettich R.L."/>
            <person name="Lynd L.R."/>
        </authorList>
    </citation>
    <scope>NUCLEOTIDE SEQUENCE [LARGE SCALE GENOMIC DNA]</scope>
    <source>
        <strain evidence="8">DSM 8691 / JW/SL-YS485</strain>
    </source>
</reference>
<dbReference type="KEGG" id="tsh:Tsac_0627"/>
<dbReference type="InterPro" id="IPR002942">
    <property type="entry name" value="S4_RNA-bd"/>
</dbReference>
<dbReference type="InterPro" id="IPR018496">
    <property type="entry name" value="PsdUridine_synth_RsuA/RluB_CS"/>
</dbReference>
<dbReference type="GO" id="GO:0005829">
    <property type="term" value="C:cytosol"/>
    <property type="evidence" value="ECO:0007669"/>
    <property type="project" value="UniProtKB-ARBA"/>
</dbReference>
<dbReference type="STRING" id="1094508.Tsac_0627"/>
<dbReference type="AlphaFoldDB" id="I3VT06"/>
<dbReference type="PANTHER" id="PTHR47683">
    <property type="entry name" value="PSEUDOURIDINE SYNTHASE FAMILY PROTEIN-RELATED"/>
    <property type="match status" value="1"/>
</dbReference>
<dbReference type="PANTHER" id="PTHR47683:SF4">
    <property type="entry name" value="PSEUDOURIDINE SYNTHASE"/>
    <property type="match status" value="1"/>
</dbReference>
<dbReference type="Gene3D" id="3.30.70.580">
    <property type="entry name" value="Pseudouridine synthase I, catalytic domain, N-terminal subdomain"/>
    <property type="match status" value="1"/>
</dbReference>
<dbReference type="InterPro" id="IPR020094">
    <property type="entry name" value="TruA/RsuA/RluB/E/F_N"/>
</dbReference>
<sequence length="240" mass="27439">MSKMRIDKLLSNMGYGTRKEIKNFIKEGLVAINNVTIDDPGFAVQPDKDIITFRSEKISYKEYIYIMMNKPKGVICATYDPSEKTVVDLLPHHIKARKVFPAGRLDKDTEGLLLITNDGELSHKLLSPKKHVFKKYYAEVLGFIDEDDVSLFSDGILLDDGYKTMPAKLEIISSGSTSKVYVSIREGKYHQIKRMFEAIGSKVVYLKRLSIGQLKLDENLKEGEWRELNEEEIKLLKSIE</sequence>
<dbReference type="InterPro" id="IPR020103">
    <property type="entry name" value="PsdUridine_synth_cat_dom_sf"/>
</dbReference>
<dbReference type="EMBL" id="CP003184">
    <property type="protein sequence ID" value="AFK85651.1"/>
    <property type="molecule type" value="Genomic_DNA"/>
</dbReference>
<protein>
    <recommendedName>
        <fullName evidence="5">Pseudouridine synthase</fullName>
        <ecNumber evidence="5">5.4.99.-</ecNumber>
    </recommendedName>
</protein>
<dbReference type="Pfam" id="PF01479">
    <property type="entry name" value="S4"/>
    <property type="match status" value="1"/>
</dbReference>
<dbReference type="InterPro" id="IPR000748">
    <property type="entry name" value="PsdUridine_synth_RsuA/RluB/E/F"/>
</dbReference>
<dbReference type="PATRIC" id="fig|1094508.3.peg.635"/>
<dbReference type="SUPFAM" id="SSF55174">
    <property type="entry name" value="Alpha-L RNA-binding motif"/>
    <property type="match status" value="1"/>
</dbReference>
<dbReference type="Gene3D" id="3.30.70.1560">
    <property type="entry name" value="Alpha-L RNA-binding motif"/>
    <property type="match status" value="1"/>
</dbReference>
<dbReference type="CDD" id="cd00165">
    <property type="entry name" value="S4"/>
    <property type="match status" value="1"/>
</dbReference>
<dbReference type="CDD" id="cd02553">
    <property type="entry name" value="PseudoU_synth_RsuA"/>
    <property type="match status" value="1"/>
</dbReference>